<organism evidence="2 3">
    <name type="scientific">Martelella radicis</name>
    <dbReference type="NCBI Taxonomy" id="1397476"/>
    <lineage>
        <taxon>Bacteria</taxon>
        <taxon>Pseudomonadati</taxon>
        <taxon>Pseudomonadota</taxon>
        <taxon>Alphaproteobacteria</taxon>
        <taxon>Hyphomicrobiales</taxon>
        <taxon>Aurantimonadaceae</taxon>
        <taxon>Martelella</taxon>
    </lineage>
</organism>
<dbReference type="CDD" id="cd24032">
    <property type="entry name" value="ASKHA_NBD_TsaB"/>
    <property type="match status" value="1"/>
</dbReference>
<name>A0A7W6KMF5_9HYPH</name>
<dbReference type="InterPro" id="IPR000905">
    <property type="entry name" value="Gcp-like_dom"/>
</dbReference>
<dbReference type="Gene3D" id="3.30.420.40">
    <property type="match status" value="2"/>
</dbReference>
<dbReference type="InterPro" id="IPR022496">
    <property type="entry name" value="T6A_TsaB"/>
</dbReference>
<reference evidence="2 3" key="1">
    <citation type="submission" date="2020-08" db="EMBL/GenBank/DDBJ databases">
        <title>Genomic Encyclopedia of Type Strains, Phase IV (KMG-IV): sequencing the most valuable type-strain genomes for metagenomic binning, comparative biology and taxonomic classification.</title>
        <authorList>
            <person name="Goeker M."/>
        </authorList>
    </citation>
    <scope>NUCLEOTIDE SEQUENCE [LARGE SCALE GENOMIC DNA]</scope>
    <source>
        <strain evidence="2 3">DSM 28101</strain>
    </source>
</reference>
<evidence type="ECO:0000313" key="3">
    <source>
        <dbReference type="Proteomes" id="UP000530571"/>
    </source>
</evidence>
<sequence length="218" mass="22626">MLILALDTAQADCAACLFDTTNDVVLARTVETIGKGHAERLMAVIDETLRQAGRAPSGFDRIAVNVGPGSFTGVRVGVSTARALALATRTECVGVSSLSSLGFQARELAKGRAVMATIDARRGEAYAQVFGGADGEALTEPSAYAYEALDGLMRRHDALAFGTGASVAGLEVAGDVTHIEIETIARIGAVARPQGPVSPLYLRAPDARPQAGFAVARR</sequence>
<dbReference type="PANTHER" id="PTHR11735">
    <property type="entry name" value="TRNA N6-ADENOSINE THREONYLCARBAMOYLTRANSFERASE"/>
    <property type="match status" value="1"/>
</dbReference>
<dbReference type="GO" id="GO:0002949">
    <property type="term" value="P:tRNA threonylcarbamoyladenosine modification"/>
    <property type="evidence" value="ECO:0007669"/>
    <property type="project" value="InterPro"/>
</dbReference>
<dbReference type="InterPro" id="IPR043129">
    <property type="entry name" value="ATPase_NBD"/>
</dbReference>
<keyword evidence="3" id="KW-1185">Reference proteome</keyword>
<dbReference type="SUPFAM" id="SSF53067">
    <property type="entry name" value="Actin-like ATPase domain"/>
    <property type="match status" value="1"/>
</dbReference>
<dbReference type="Pfam" id="PF00814">
    <property type="entry name" value="TsaD"/>
    <property type="match status" value="1"/>
</dbReference>
<dbReference type="EMBL" id="JACIDZ010000015">
    <property type="protein sequence ID" value="MBB4123918.1"/>
    <property type="molecule type" value="Genomic_DNA"/>
</dbReference>
<evidence type="ECO:0000313" key="2">
    <source>
        <dbReference type="EMBL" id="MBB4123918.1"/>
    </source>
</evidence>
<dbReference type="GO" id="GO:0005829">
    <property type="term" value="C:cytosol"/>
    <property type="evidence" value="ECO:0007669"/>
    <property type="project" value="TreeGrafter"/>
</dbReference>
<proteinExistence type="predicted"/>
<feature type="domain" description="Gcp-like" evidence="1">
    <location>
        <begin position="34"/>
        <end position="128"/>
    </location>
</feature>
<evidence type="ECO:0000259" key="1">
    <source>
        <dbReference type="Pfam" id="PF00814"/>
    </source>
</evidence>
<gene>
    <name evidence="2" type="ORF">GGR30_003867</name>
</gene>
<dbReference type="AlphaFoldDB" id="A0A7W6KMF5"/>
<dbReference type="NCBIfam" id="TIGR03725">
    <property type="entry name" value="T6A_YeaZ"/>
    <property type="match status" value="1"/>
</dbReference>
<dbReference type="PANTHER" id="PTHR11735:SF11">
    <property type="entry name" value="TRNA THREONYLCARBAMOYLADENOSINE BIOSYNTHESIS PROTEIN TSAB"/>
    <property type="match status" value="1"/>
</dbReference>
<accession>A0A7W6KMF5</accession>
<protein>
    <submittedName>
        <fullName evidence="2">tRNA threonylcarbamoyl adenosine modification protein YeaZ</fullName>
    </submittedName>
</protein>
<comment type="caution">
    <text evidence="2">The sequence shown here is derived from an EMBL/GenBank/DDBJ whole genome shotgun (WGS) entry which is preliminary data.</text>
</comment>
<dbReference type="Proteomes" id="UP000530571">
    <property type="component" value="Unassembled WGS sequence"/>
</dbReference>